<protein>
    <submittedName>
        <fullName evidence="1">Uncharacterized protein</fullName>
    </submittedName>
</protein>
<gene>
    <name evidence="1" type="ORF">OPV22_006855</name>
</gene>
<dbReference type="Proteomes" id="UP001222027">
    <property type="component" value="Unassembled WGS sequence"/>
</dbReference>
<reference evidence="1 2" key="1">
    <citation type="submission" date="2022-12" db="EMBL/GenBank/DDBJ databases">
        <title>Chromosome-scale assembly of the Ensete ventricosum genome.</title>
        <authorList>
            <person name="Dussert Y."/>
            <person name="Stocks J."/>
            <person name="Wendawek A."/>
            <person name="Woldeyes F."/>
            <person name="Nichols R.A."/>
            <person name="Borrell J.S."/>
        </authorList>
    </citation>
    <scope>NUCLEOTIDE SEQUENCE [LARGE SCALE GENOMIC DNA]</scope>
    <source>
        <strain evidence="2">cv. Maze</strain>
        <tissue evidence="1">Seeds</tissue>
    </source>
</reference>
<keyword evidence="2" id="KW-1185">Reference proteome</keyword>
<dbReference type="EMBL" id="JAQQAF010000002">
    <property type="protein sequence ID" value="KAJ8505969.1"/>
    <property type="molecule type" value="Genomic_DNA"/>
</dbReference>
<organism evidence="1 2">
    <name type="scientific">Ensete ventricosum</name>
    <name type="common">Abyssinian banana</name>
    <name type="synonym">Musa ensete</name>
    <dbReference type="NCBI Taxonomy" id="4639"/>
    <lineage>
        <taxon>Eukaryota</taxon>
        <taxon>Viridiplantae</taxon>
        <taxon>Streptophyta</taxon>
        <taxon>Embryophyta</taxon>
        <taxon>Tracheophyta</taxon>
        <taxon>Spermatophyta</taxon>
        <taxon>Magnoliopsida</taxon>
        <taxon>Liliopsida</taxon>
        <taxon>Zingiberales</taxon>
        <taxon>Musaceae</taxon>
        <taxon>Ensete</taxon>
    </lineage>
</organism>
<proteinExistence type="predicted"/>
<sequence>MVAEPSTRRLFRPPFQDPPPTVQFQEGRYKWGQSWIMDEYSCPCRSCCKNRLDIRENLEYAYTQYIMHLVQ</sequence>
<evidence type="ECO:0000313" key="2">
    <source>
        <dbReference type="Proteomes" id="UP001222027"/>
    </source>
</evidence>
<accession>A0AAV8RT95</accession>
<evidence type="ECO:0000313" key="1">
    <source>
        <dbReference type="EMBL" id="KAJ8505969.1"/>
    </source>
</evidence>
<dbReference type="AlphaFoldDB" id="A0AAV8RT95"/>
<comment type="caution">
    <text evidence="1">The sequence shown here is derived from an EMBL/GenBank/DDBJ whole genome shotgun (WGS) entry which is preliminary data.</text>
</comment>
<name>A0AAV8RT95_ENSVE</name>